<evidence type="ECO:0000313" key="1">
    <source>
        <dbReference type="EMBL" id="KAK7321192.1"/>
    </source>
</evidence>
<comment type="caution">
    <text evidence="1">The sequence shown here is derived from an EMBL/GenBank/DDBJ whole genome shotgun (WGS) entry which is preliminary data.</text>
</comment>
<sequence length="208" mass="23912">MQGGFETLGPVEHLLVMIAQRKDHSSLVGVGVLSRVVNPVHRNKEAPDTIYCFLWKERSLGYVECKILSKKTVELFLSKRNQVGDFHLNSEAHRLCSVRFPYVSHVWEWYRVARRNSHSSLNSKTGAVYVALITMPSLFAKIRSIGFNPLRHWTKIAVVPVVPVLRVHRRFFWTRSYIPRSVKPGNQLDCVKPCFLSINKTRDRSLGV</sequence>
<protein>
    <submittedName>
        <fullName evidence="1">Uncharacterized protein</fullName>
    </submittedName>
</protein>
<evidence type="ECO:0000313" key="2">
    <source>
        <dbReference type="Proteomes" id="UP001367508"/>
    </source>
</evidence>
<proteinExistence type="predicted"/>
<dbReference type="Proteomes" id="UP001367508">
    <property type="component" value="Unassembled WGS sequence"/>
</dbReference>
<dbReference type="AlphaFoldDB" id="A0AAN9KP98"/>
<dbReference type="EMBL" id="JAYMYQ010000007">
    <property type="protein sequence ID" value="KAK7321192.1"/>
    <property type="molecule type" value="Genomic_DNA"/>
</dbReference>
<keyword evidence="2" id="KW-1185">Reference proteome</keyword>
<reference evidence="1 2" key="1">
    <citation type="submission" date="2024-01" db="EMBL/GenBank/DDBJ databases">
        <title>The genomes of 5 underutilized Papilionoideae crops provide insights into root nodulation and disease resistanc.</title>
        <authorList>
            <person name="Jiang F."/>
        </authorList>
    </citation>
    <scope>NUCLEOTIDE SEQUENCE [LARGE SCALE GENOMIC DNA]</scope>
    <source>
        <strain evidence="1">LVBAO_FW01</strain>
        <tissue evidence="1">Leaves</tissue>
    </source>
</reference>
<name>A0AAN9KP98_CANGL</name>
<organism evidence="1 2">
    <name type="scientific">Canavalia gladiata</name>
    <name type="common">Sword bean</name>
    <name type="synonym">Dolichos gladiatus</name>
    <dbReference type="NCBI Taxonomy" id="3824"/>
    <lineage>
        <taxon>Eukaryota</taxon>
        <taxon>Viridiplantae</taxon>
        <taxon>Streptophyta</taxon>
        <taxon>Embryophyta</taxon>
        <taxon>Tracheophyta</taxon>
        <taxon>Spermatophyta</taxon>
        <taxon>Magnoliopsida</taxon>
        <taxon>eudicotyledons</taxon>
        <taxon>Gunneridae</taxon>
        <taxon>Pentapetalae</taxon>
        <taxon>rosids</taxon>
        <taxon>fabids</taxon>
        <taxon>Fabales</taxon>
        <taxon>Fabaceae</taxon>
        <taxon>Papilionoideae</taxon>
        <taxon>50 kb inversion clade</taxon>
        <taxon>NPAAA clade</taxon>
        <taxon>indigoferoid/millettioid clade</taxon>
        <taxon>Phaseoleae</taxon>
        <taxon>Canavalia</taxon>
    </lineage>
</organism>
<gene>
    <name evidence="1" type="ORF">VNO77_31569</name>
</gene>
<accession>A0AAN9KP98</accession>